<dbReference type="PANTHER" id="PTHR45831:SF2">
    <property type="entry name" value="LD24721P"/>
    <property type="match status" value="1"/>
</dbReference>
<dbReference type="GO" id="GO:0072380">
    <property type="term" value="C:TRC complex"/>
    <property type="evidence" value="ECO:0007669"/>
    <property type="project" value="TreeGrafter"/>
</dbReference>
<dbReference type="Gene3D" id="1.25.40.10">
    <property type="entry name" value="Tetratricopeptide repeat domain"/>
    <property type="match status" value="1"/>
</dbReference>
<dbReference type="EMBL" id="JABANP010000334">
    <property type="protein sequence ID" value="KAF4684005.1"/>
    <property type="molecule type" value="Genomic_DNA"/>
</dbReference>
<dbReference type="GO" id="GO:0016020">
    <property type="term" value="C:membrane"/>
    <property type="evidence" value="ECO:0007669"/>
    <property type="project" value="TreeGrafter"/>
</dbReference>
<dbReference type="InterPro" id="IPR016098">
    <property type="entry name" value="CAP/MinC_C"/>
</dbReference>
<dbReference type="PROSITE" id="PS50005">
    <property type="entry name" value="TPR"/>
    <property type="match status" value="1"/>
</dbReference>
<keyword evidence="1" id="KW-0677">Repeat</keyword>
<dbReference type="Pfam" id="PF13432">
    <property type="entry name" value="TPR_16"/>
    <property type="match status" value="1"/>
</dbReference>
<dbReference type="InterPro" id="IPR019734">
    <property type="entry name" value="TPR_rpt"/>
</dbReference>
<feature type="repeat" description="TPR" evidence="3">
    <location>
        <begin position="357"/>
        <end position="390"/>
    </location>
</feature>
<dbReference type="Proteomes" id="UP000541610">
    <property type="component" value="Unassembled WGS sequence"/>
</dbReference>
<dbReference type="InterPro" id="IPR011990">
    <property type="entry name" value="TPR-like_helical_dom_sf"/>
</dbReference>
<comment type="caution">
    <text evidence="4">The sequence shown here is derived from an EMBL/GenBank/DDBJ whole genome shotgun (WGS) entry which is preliminary data.</text>
</comment>
<evidence type="ECO:0000256" key="2">
    <source>
        <dbReference type="ARBA" id="ARBA00022803"/>
    </source>
</evidence>
<organism evidence="4 5">
    <name type="scientific">Perkinsus olseni</name>
    <name type="common">Perkinsus atlanticus</name>
    <dbReference type="NCBI Taxonomy" id="32597"/>
    <lineage>
        <taxon>Eukaryota</taxon>
        <taxon>Sar</taxon>
        <taxon>Alveolata</taxon>
        <taxon>Perkinsozoa</taxon>
        <taxon>Perkinsea</taxon>
        <taxon>Perkinsida</taxon>
        <taxon>Perkinsidae</taxon>
        <taxon>Perkinsus</taxon>
    </lineage>
</organism>
<dbReference type="PANTHER" id="PTHR45831">
    <property type="entry name" value="LD24721P"/>
    <property type="match status" value="1"/>
</dbReference>
<sequence>MAVRTSDTRNCYLGQPHSRRCSLVAPSEFVLEILGVFATFQSSPMAPPSPPDSFSNYYSKWDSYAAGLGEDVNDDEMPGSIADQSRPVAEARQQMERQNQVSAQKAAMLAKMKENEMTLEASDLKDDDSKVIHVSDKGLEGKALRLRGVKDRTVLVEVDKILKMFIEEFEGCKVLVQSQLVTGTAELWSCKNSSLCLLKGVETVQCDACNDVSITGAVRVCSSNCTGLKVNGAEVAETGMTEQILSKSDEHGKVTSDKMQRFGHDQLPVMDLGEKTKPSAEKDIAESQKELGNDAFKECDFMQAVVFYTNALDHDPRMAVALSNRAQCWLKLGDLDKAETDALKAAGLEEAPDRIRAKSWFRAGMARHGRGDFAGACECLSKAQDIDPKNPQIDHAFKMAEFKMRQKPRQ</sequence>
<proteinExistence type="predicted"/>
<dbReference type="AlphaFoldDB" id="A0A7J6NJK3"/>
<dbReference type="Pfam" id="PF13181">
    <property type="entry name" value="TPR_8"/>
    <property type="match status" value="1"/>
</dbReference>
<dbReference type="GO" id="GO:0006620">
    <property type="term" value="P:post-translational protein targeting to endoplasmic reticulum membrane"/>
    <property type="evidence" value="ECO:0007669"/>
    <property type="project" value="TreeGrafter"/>
</dbReference>
<accession>A0A7J6NJK3</accession>
<keyword evidence="2 3" id="KW-0802">TPR repeat</keyword>
<reference evidence="4 5" key="1">
    <citation type="submission" date="2020-04" db="EMBL/GenBank/DDBJ databases">
        <title>Perkinsus olseni comparative genomics.</title>
        <authorList>
            <person name="Bogema D.R."/>
        </authorList>
    </citation>
    <scope>NUCLEOTIDE SEQUENCE [LARGE SCALE GENOMIC DNA]</scope>
    <source>
        <strain evidence="4">00978-12</strain>
    </source>
</reference>
<dbReference type="GO" id="GO:0060090">
    <property type="term" value="F:molecular adaptor activity"/>
    <property type="evidence" value="ECO:0007669"/>
    <property type="project" value="TreeGrafter"/>
</dbReference>
<dbReference type="SUPFAM" id="SSF48452">
    <property type="entry name" value="TPR-like"/>
    <property type="match status" value="1"/>
</dbReference>
<dbReference type="InterPro" id="IPR047150">
    <property type="entry name" value="SGT"/>
</dbReference>
<protein>
    <submittedName>
        <fullName evidence="4">Uncharacterized protein</fullName>
    </submittedName>
</protein>
<dbReference type="OrthoDB" id="412869at2759"/>
<dbReference type="SMART" id="SM00028">
    <property type="entry name" value="TPR"/>
    <property type="match status" value="3"/>
</dbReference>
<gene>
    <name evidence="4" type="ORF">FOZ60_008371</name>
</gene>
<evidence type="ECO:0000313" key="5">
    <source>
        <dbReference type="Proteomes" id="UP000541610"/>
    </source>
</evidence>
<name>A0A7J6NJK3_PEROL</name>
<evidence type="ECO:0000256" key="1">
    <source>
        <dbReference type="ARBA" id="ARBA00022737"/>
    </source>
</evidence>
<evidence type="ECO:0000313" key="4">
    <source>
        <dbReference type="EMBL" id="KAF4684005.1"/>
    </source>
</evidence>
<evidence type="ECO:0000256" key="3">
    <source>
        <dbReference type="PROSITE-ProRule" id="PRU00339"/>
    </source>
</evidence>
<dbReference type="Gene3D" id="2.160.20.70">
    <property type="match status" value="1"/>
</dbReference>